<dbReference type="InterPro" id="IPR002937">
    <property type="entry name" value="Amino_oxidase"/>
</dbReference>
<feature type="non-terminal residue" evidence="3">
    <location>
        <position position="420"/>
    </location>
</feature>
<evidence type="ECO:0000313" key="4">
    <source>
        <dbReference type="Proteomes" id="UP000298327"/>
    </source>
</evidence>
<dbReference type="PANTHER" id="PTHR10742">
    <property type="entry name" value="FLAVIN MONOAMINE OXIDASE"/>
    <property type="match status" value="1"/>
</dbReference>
<comment type="caution">
    <text evidence="3">The sequence shown here is derived from an EMBL/GenBank/DDBJ whole genome shotgun (WGS) entry which is preliminary data.</text>
</comment>
<keyword evidence="1" id="KW-1133">Transmembrane helix</keyword>
<keyword evidence="4" id="KW-1185">Reference proteome</keyword>
<evidence type="ECO:0000313" key="3">
    <source>
        <dbReference type="EMBL" id="TFY51012.1"/>
    </source>
</evidence>
<reference evidence="3 4" key="1">
    <citation type="submission" date="2019-02" db="EMBL/GenBank/DDBJ databases">
        <title>Genome sequencing of the rare red list fungi Dentipellis fragilis.</title>
        <authorList>
            <person name="Buettner E."/>
            <person name="Kellner H."/>
        </authorList>
    </citation>
    <scope>NUCLEOTIDE SEQUENCE [LARGE SCALE GENOMIC DNA]</scope>
    <source>
        <strain evidence="3 4">DSM 105465</strain>
    </source>
</reference>
<evidence type="ECO:0000256" key="1">
    <source>
        <dbReference type="SAM" id="Phobius"/>
    </source>
</evidence>
<dbReference type="Proteomes" id="UP000298327">
    <property type="component" value="Unassembled WGS sequence"/>
</dbReference>
<dbReference type="Pfam" id="PF01593">
    <property type="entry name" value="Amino_oxidase"/>
    <property type="match status" value="1"/>
</dbReference>
<name>A0A4Y9XMM8_9AGAM</name>
<dbReference type="InterPro" id="IPR036188">
    <property type="entry name" value="FAD/NAD-bd_sf"/>
</dbReference>
<dbReference type="SUPFAM" id="SSF54373">
    <property type="entry name" value="FAD-linked reductases, C-terminal domain"/>
    <property type="match status" value="1"/>
</dbReference>
<keyword evidence="1" id="KW-0812">Transmembrane</keyword>
<dbReference type="STRING" id="205917.A0A4Y9XMM8"/>
<dbReference type="PANTHER" id="PTHR10742:SF342">
    <property type="entry name" value="AMINE OXIDASE"/>
    <property type="match status" value="1"/>
</dbReference>
<proteinExistence type="predicted"/>
<dbReference type="AlphaFoldDB" id="A0A4Y9XMM8"/>
<accession>A0A4Y9XMM8</accession>
<dbReference type="GO" id="GO:0001716">
    <property type="term" value="F:L-amino-acid oxidase activity"/>
    <property type="evidence" value="ECO:0007669"/>
    <property type="project" value="TreeGrafter"/>
</dbReference>
<dbReference type="SUPFAM" id="SSF51905">
    <property type="entry name" value="FAD/NAD(P)-binding domain"/>
    <property type="match status" value="1"/>
</dbReference>
<evidence type="ECO:0000259" key="2">
    <source>
        <dbReference type="Pfam" id="PF01593"/>
    </source>
</evidence>
<dbReference type="Gene3D" id="3.50.50.60">
    <property type="entry name" value="FAD/NAD(P)-binding domain"/>
    <property type="match status" value="1"/>
</dbReference>
<dbReference type="EMBL" id="SEOQ01001636">
    <property type="protein sequence ID" value="TFY51012.1"/>
    <property type="molecule type" value="Genomic_DNA"/>
</dbReference>
<feature type="domain" description="Amine oxidase" evidence="2">
    <location>
        <begin position="31"/>
        <end position="415"/>
    </location>
</feature>
<dbReference type="InterPro" id="IPR050281">
    <property type="entry name" value="Flavin_monoamine_oxidase"/>
</dbReference>
<dbReference type="GO" id="GO:0009063">
    <property type="term" value="P:amino acid catabolic process"/>
    <property type="evidence" value="ECO:0007669"/>
    <property type="project" value="TreeGrafter"/>
</dbReference>
<feature type="transmembrane region" description="Helical" evidence="1">
    <location>
        <begin position="20"/>
        <end position="39"/>
    </location>
</feature>
<gene>
    <name evidence="3" type="ORF">EVG20_g11211</name>
</gene>
<dbReference type="Gene3D" id="3.90.660.10">
    <property type="match status" value="1"/>
</dbReference>
<protein>
    <recommendedName>
        <fullName evidence="2">Amine oxidase domain-containing protein</fullName>
    </recommendedName>
</protein>
<dbReference type="Gene3D" id="1.10.405.10">
    <property type="entry name" value="Guanine Nucleotide Dissociation Inhibitor, domain 1"/>
    <property type="match status" value="1"/>
</dbReference>
<sequence>MATFPSHYTYAIGQTSRRKVLNIGIVGGGAAGLYAALLLQSMGHLVTIYEASGRIGGRIFTYHFSSQPDQYFEAGAMRIPPAKFQQILLDLIEAMNDDDDLPKEMHVELIEYFLNSPGNKLLINNVAGDGQNFGNTTPASIDWPVPDKFKNQTANDLLTSAVSLFANLSFDEIVEKYDNFSFRHFLKLFAPNKADTTTVGWPDSVVDFVETVCSQTNQFALSCTELYMQYQDFLDQTSDTDPWHTIKAGMDRLPQAMAHLVGLENIIFGARVQSVQPSGRKVVLTAEGYNGLVSESYDRVILAIPPAALKMIADRPLFSPVKEMAIRSMHFEGLYKMGMRFKTRFWETTQPSTQGGQSTTDLPIRWIVYPSNGIGDSGPGVLLIYAWMTDATTWLPLTPLERRSLALQCLDRLYSSNVDV</sequence>
<keyword evidence="1" id="KW-0472">Membrane</keyword>
<organism evidence="3 4">
    <name type="scientific">Dentipellis fragilis</name>
    <dbReference type="NCBI Taxonomy" id="205917"/>
    <lineage>
        <taxon>Eukaryota</taxon>
        <taxon>Fungi</taxon>
        <taxon>Dikarya</taxon>
        <taxon>Basidiomycota</taxon>
        <taxon>Agaricomycotina</taxon>
        <taxon>Agaricomycetes</taxon>
        <taxon>Russulales</taxon>
        <taxon>Hericiaceae</taxon>
        <taxon>Dentipellis</taxon>
    </lineage>
</organism>
<dbReference type="OrthoDB" id="7777654at2759"/>